<feature type="domain" description="NADP-dependent oxidoreductase" evidence="2">
    <location>
        <begin position="16"/>
        <end position="313"/>
    </location>
</feature>
<dbReference type="FunFam" id="3.20.20.100:FF:000004">
    <property type="entry name" value="Oxidoreductase, aldo/keto reductase"/>
    <property type="match status" value="1"/>
</dbReference>
<dbReference type="OrthoDB" id="9773828at2"/>
<dbReference type="PRINTS" id="PR00069">
    <property type="entry name" value="ALDKETRDTASE"/>
</dbReference>
<dbReference type="GO" id="GO:0005829">
    <property type="term" value="C:cytosol"/>
    <property type="evidence" value="ECO:0007669"/>
    <property type="project" value="TreeGrafter"/>
</dbReference>
<keyword evidence="1" id="KW-0560">Oxidoreductase</keyword>
<reference evidence="3 4" key="1">
    <citation type="journal article" date="2009" name="J. Bacteriol.">
        <title>Complete and draft genome sequences of six members of the Aquificales.</title>
        <authorList>
            <person name="Reysenbach A.L."/>
            <person name="Hamamura N."/>
            <person name="Podar M."/>
            <person name="Griffiths E."/>
            <person name="Ferreira S."/>
            <person name="Hochstein R."/>
            <person name="Heidelberg J."/>
            <person name="Johnson J."/>
            <person name="Mead D."/>
            <person name="Pohorille A."/>
            <person name="Sarmiento M."/>
            <person name="Schweighofer K."/>
            <person name="Seshadri R."/>
            <person name="Voytek M.A."/>
        </authorList>
    </citation>
    <scope>NUCLEOTIDE SEQUENCE [LARGE SCALE GENOMIC DNA]</scope>
    <source>
        <strain evidence="4">Az-Fu1 / DSM 15241 / OCM 825</strain>
    </source>
</reference>
<dbReference type="CDD" id="cd19148">
    <property type="entry name" value="AKR_AKR11B1"/>
    <property type="match status" value="1"/>
</dbReference>
<dbReference type="PANTHER" id="PTHR43364">
    <property type="entry name" value="NADH-SPECIFIC METHYLGLYOXAL REDUCTASE-RELATED"/>
    <property type="match status" value="1"/>
</dbReference>
<dbReference type="eggNOG" id="COG0667">
    <property type="taxonomic scope" value="Bacteria"/>
</dbReference>
<dbReference type="InterPro" id="IPR023210">
    <property type="entry name" value="NADP_OxRdtase_dom"/>
</dbReference>
<gene>
    <name evidence="3" type="ordered locus">SULAZ_1263</name>
</gene>
<keyword evidence="4" id="KW-1185">Reference proteome</keyword>
<dbReference type="Gene3D" id="3.20.20.100">
    <property type="entry name" value="NADP-dependent oxidoreductase domain"/>
    <property type="match status" value="1"/>
</dbReference>
<organism evidence="3 4">
    <name type="scientific">Sulfurihydrogenibium azorense (strain DSM 15241 / OCM 825 / Az-Fu1)</name>
    <dbReference type="NCBI Taxonomy" id="204536"/>
    <lineage>
        <taxon>Bacteria</taxon>
        <taxon>Pseudomonadati</taxon>
        <taxon>Aquificota</taxon>
        <taxon>Aquificia</taxon>
        <taxon>Aquificales</taxon>
        <taxon>Hydrogenothermaceae</taxon>
        <taxon>Sulfurihydrogenibium</taxon>
    </lineage>
</organism>
<protein>
    <submittedName>
        <fullName evidence="3">Oxidoreductase, aldo/keto reductase family</fullName>
    </submittedName>
</protein>
<dbReference type="RefSeq" id="WP_012674125.1">
    <property type="nucleotide sequence ID" value="NC_012438.1"/>
</dbReference>
<dbReference type="SUPFAM" id="SSF51430">
    <property type="entry name" value="NAD(P)-linked oxidoreductase"/>
    <property type="match status" value="1"/>
</dbReference>
<evidence type="ECO:0000313" key="4">
    <source>
        <dbReference type="Proteomes" id="UP000001369"/>
    </source>
</evidence>
<dbReference type="STRING" id="204536.SULAZ_1263"/>
<dbReference type="KEGG" id="saf:SULAZ_1263"/>
<dbReference type="AlphaFoldDB" id="C1DVU5"/>
<evidence type="ECO:0000259" key="2">
    <source>
        <dbReference type="Pfam" id="PF00248"/>
    </source>
</evidence>
<accession>C1DVU5</accession>
<dbReference type="InterPro" id="IPR036812">
    <property type="entry name" value="NAD(P)_OxRdtase_dom_sf"/>
</dbReference>
<dbReference type="HOGENOM" id="CLU_023205_2_3_0"/>
<proteinExistence type="predicted"/>
<name>C1DVU5_SULAA</name>
<dbReference type="Proteomes" id="UP000001369">
    <property type="component" value="Chromosome"/>
</dbReference>
<evidence type="ECO:0000313" key="3">
    <source>
        <dbReference type="EMBL" id="ACN98804.1"/>
    </source>
</evidence>
<sequence>MVEYLKIPGTEIEVSRIAIGTWAIGGWMWGGTDEQKAIEAILNGLDKGLNLIDTAPVYGFGLSEEIVGKALKEYGSRDKVVIATKVGLEWEDKHSKVWRNSTKERIFKEVEDSLKRLQTDYIDIYQVHWPDTKTPFEETAEAMYKLYKEGKIRAIGVSNYSPEQMEEFRKVAPIYTNQPPYNLFERQIEKDVILYCEKNNIALLFYGAICRGLLSGKINKNTKFEGDDLRKVDPKFQEPRFSEYLSAVEELDKYAQERFGKRVIHLAVRWMLDKSPLGVALWGVRKKEHLNDIPEVFGWHLSEEDFKNMDKIINENVKHPVGPEFMSPPERP</sequence>
<evidence type="ECO:0000256" key="1">
    <source>
        <dbReference type="ARBA" id="ARBA00023002"/>
    </source>
</evidence>
<dbReference type="InterPro" id="IPR020471">
    <property type="entry name" value="AKR"/>
</dbReference>
<dbReference type="PANTHER" id="PTHR43364:SF4">
    <property type="entry name" value="NAD(P)-LINKED OXIDOREDUCTASE SUPERFAMILY PROTEIN"/>
    <property type="match status" value="1"/>
</dbReference>
<dbReference type="PROSITE" id="PS00062">
    <property type="entry name" value="ALDOKETO_REDUCTASE_2"/>
    <property type="match status" value="1"/>
</dbReference>
<dbReference type="GO" id="GO:0016491">
    <property type="term" value="F:oxidoreductase activity"/>
    <property type="evidence" value="ECO:0007669"/>
    <property type="project" value="UniProtKB-KW"/>
</dbReference>
<dbReference type="Pfam" id="PF00248">
    <property type="entry name" value="Aldo_ket_red"/>
    <property type="match status" value="1"/>
</dbReference>
<dbReference type="EMBL" id="CP001229">
    <property type="protein sequence ID" value="ACN98804.1"/>
    <property type="molecule type" value="Genomic_DNA"/>
</dbReference>
<dbReference type="InterPro" id="IPR018170">
    <property type="entry name" value="Aldo/ket_reductase_CS"/>
</dbReference>
<dbReference type="InterPro" id="IPR050523">
    <property type="entry name" value="AKR_Detox_Biosynth"/>
</dbReference>